<dbReference type="GO" id="GO:0020037">
    <property type="term" value="F:heme binding"/>
    <property type="evidence" value="ECO:0007669"/>
    <property type="project" value="InterPro"/>
</dbReference>
<evidence type="ECO:0008006" key="12">
    <source>
        <dbReference type="Google" id="ProtNLM"/>
    </source>
</evidence>
<dbReference type="PROSITE" id="PS00086">
    <property type="entry name" value="CYTOCHROME_P450"/>
    <property type="match status" value="1"/>
</dbReference>
<dbReference type="InterPro" id="IPR001128">
    <property type="entry name" value="Cyt_P450"/>
</dbReference>
<evidence type="ECO:0000256" key="2">
    <source>
        <dbReference type="ARBA" id="ARBA00010617"/>
    </source>
</evidence>
<dbReference type="GO" id="GO:0005506">
    <property type="term" value="F:iron ion binding"/>
    <property type="evidence" value="ECO:0007669"/>
    <property type="project" value="InterPro"/>
</dbReference>
<name>A0AAV0J3R1_9ROSI</name>
<evidence type="ECO:0000313" key="11">
    <source>
        <dbReference type="Proteomes" id="UP001154282"/>
    </source>
</evidence>
<dbReference type="FunFam" id="1.10.630.10:FF:000126">
    <property type="entry name" value="Predicted protein"/>
    <property type="match status" value="1"/>
</dbReference>
<evidence type="ECO:0000256" key="3">
    <source>
        <dbReference type="ARBA" id="ARBA00022617"/>
    </source>
</evidence>
<evidence type="ECO:0000256" key="1">
    <source>
        <dbReference type="ARBA" id="ARBA00001971"/>
    </source>
</evidence>
<dbReference type="Proteomes" id="UP001154282">
    <property type="component" value="Unassembled WGS sequence"/>
</dbReference>
<comment type="caution">
    <text evidence="10">The sequence shown here is derived from an EMBL/GenBank/DDBJ whole genome shotgun (WGS) entry which is preliminary data.</text>
</comment>
<evidence type="ECO:0000313" key="10">
    <source>
        <dbReference type="EMBL" id="CAI0404252.1"/>
    </source>
</evidence>
<dbReference type="Pfam" id="PF00067">
    <property type="entry name" value="p450"/>
    <property type="match status" value="1"/>
</dbReference>
<dbReference type="PANTHER" id="PTHR47950:SF49">
    <property type="entry name" value="CYTOCHROME P450"/>
    <property type="match status" value="1"/>
</dbReference>
<keyword evidence="5 9" id="KW-0560">Oxidoreductase</keyword>
<evidence type="ECO:0000256" key="9">
    <source>
        <dbReference type="RuleBase" id="RU000461"/>
    </source>
</evidence>
<evidence type="ECO:0000256" key="4">
    <source>
        <dbReference type="ARBA" id="ARBA00022723"/>
    </source>
</evidence>
<reference evidence="10" key="1">
    <citation type="submission" date="2022-08" db="EMBL/GenBank/DDBJ databases">
        <authorList>
            <person name="Gutierrez-Valencia J."/>
        </authorList>
    </citation>
    <scope>NUCLEOTIDE SEQUENCE</scope>
</reference>
<comment type="cofactor">
    <cofactor evidence="1 8">
        <name>heme</name>
        <dbReference type="ChEBI" id="CHEBI:30413"/>
    </cofactor>
</comment>
<proteinExistence type="inferred from homology"/>
<feature type="binding site" description="axial binding residue" evidence="8">
    <location>
        <position position="455"/>
    </location>
    <ligand>
        <name>heme</name>
        <dbReference type="ChEBI" id="CHEBI:30413"/>
    </ligand>
    <ligandPart>
        <name>Fe</name>
        <dbReference type="ChEBI" id="CHEBI:18248"/>
    </ligandPart>
</feature>
<dbReference type="SUPFAM" id="SSF48264">
    <property type="entry name" value="Cytochrome P450"/>
    <property type="match status" value="1"/>
</dbReference>
<keyword evidence="11" id="KW-1185">Reference proteome</keyword>
<dbReference type="AlphaFoldDB" id="A0AAV0J3R1"/>
<gene>
    <name evidence="10" type="ORF">LITE_LOCUS12382</name>
</gene>
<keyword evidence="3 8" id="KW-0349">Heme</keyword>
<dbReference type="Gene3D" id="1.10.630.10">
    <property type="entry name" value="Cytochrome P450"/>
    <property type="match status" value="1"/>
</dbReference>
<keyword evidence="4 8" id="KW-0479">Metal-binding</keyword>
<keyword evidence="6 8" id="KW-0408">Iron</keyword>
<dbReference type="InterPro" id="IPR036396">
    <property type="entry name" value="Cyt_P450_sf"/>
</dbReference>
<dbReference type="GO" id="GO:0016705">
    <property type="term" value="F:oxidoreductase activity, acting on paired donors, with incorporation or reduction of molecular oxygen"/>
    <property type="evidence" value="ECO:0007669"/>
    <property type="project" value="InterPro"/>
</dbReference>
<dbReference type="InterPro" id="IPR002401">
    <property type="entry name" value="Cyt_P450_E_grp-I"/>
</dbReference>
<dbReference type="EMBL" id="CAMGYJ010000004">
    <property type="protein sequence ID" value="CAI0404252.1"/>
    <property type="molecule type" value="Genomic_DNA"/>
</dbReference>
<dbReference type="GO" id="GO:0004497">
    <property type="term" value="F:monooxygenase activity"/>
    <property type="evidence" value="ECO:0007669"/>
    <property type="project" value="UniProtKB-KW"/>
</dbReference>
<comment type="similarity">
    <text evidence="2 9">Belongs to the cytochrome P450 family.</text>
</comment>
<dbReference type="PANTHER" id="PTHR47950">
    <property type="entry name" value="CYTOCHROME P450, FAMILY 76, SUBFAMILY C, POLYPEPTIDE 5-RELATED"/>
    <property type="match status" value="1"/>
</dbReference>
<protein>
    <recommendedName>
        <fullName evidence="12">Cytochrome P450</fullName>
    </recommendedName>
</protein>
<organism evidence="10 11">
    <name type="scientific">Linum tenue</name>
    <dbReference type="NCBI Taxonomy" id="586396"/>
    <lineage>
        <taxon>Eukaryota</taxon>
        <taxon>Viridiplantae</taxon>
        <taxon>Streptophyta</taxon>
        <taxon>Embryophyta</taxon>
        <taxon>Tracheophyta</taxon>
        <taxon>Spermatophyta</taxon>
        <taxon>Magnoliopsida</taxon>
        <taxon>eudicotyledons</taxon>
        <taxon>Gunneridae</taxon>
        <taxon>Pentapetalae</taxon>
        <taxon>rosids</taxon>
        <taxon>fabids</taxon>
        <taxon>Malpighiales</taxon>
        <taxon>Linaceae</taxon>
        <taxon>Linum</taxon>
    </lineage>
</organism>
<dbReference type="PRINTS" id="PR00463">
    <property type="entry name" value="EP450I"/>
</dbReference>
<keyword evidence="7 9" id="KW-0503">Monooxygenase</keyword>
<evidence type="ECO:0000256" key="6">
    <source>
        <dbReference type="ARBA" id="ARBA00023004"/>
    </source>
</evidence>
<dbReference type="InterPro" id="IPR017972">
    <property type="entry name" value="Cyt_P450_CS"/>
</dbReference>
<accession>A0AAV0J3R1</accession>
<evidence type="ECO:0000256" key="5">
    <source>
        <dbReference type="ARBA" id="ARBA00023002"/>
    </source>
</evidence>
<sequence>MALIYLLLLPISITILVAITVSRFLTTSAASKHRSPPLPPGPKPWPIIGNLPHLGKQAHISLQHFSQLYGPLISLRLGSQLLVVASSPAAAAEILRTHDRLLSSRYVSTGLPYDMMELDRKAIVWASNCSNDQWKAFRAMFRNQIFSTKAIESQAAARERKAAEMVRFLEGKLGESVSIGQVVFAAIFDSLSNLMLSRDCIGFESSETANRLKSLIWRMMELGTSPNLAEFFPILKKWDPQGLRRETFRCCNELYSVWQPYVKERRERRQRERYGAQDFLDIFLENGLDDDQIDWLSLLFPLFFLQELFMAGTDTNTTAIEWAMTELIRNKGAMNKLREELNAELSLPLERKSLIDESAVSRLPYLNAIVKETLRLHPPGPLMLPHRASETCEVMNYTVPEGAKILVNVWAISRDPTVWEDDPTSFKPERFIGSKVDFRGHDFEFLPFGAGRRMCPGVPLATRQISLILAAFVRNFDWCLPDGKDPAELDMSEKFGFTLQKEQPLLLVPNRCSI</sequence>
<evidence type="ECO:0000256" key="7">
    <source>
        <dbReference type="ARBA" id="ARBA00023033"/>
    </source>
</evidence>
<dbReference type="PRINTS" id="PR00385">
    <property type="entry name" value="P450"/>
</dbReference>
<evidence type="ECO:0000256" key="8">
    <source>
        <dbReference type="PIRSR" id="PIRSR602401-1"/>
    </source>
</evidence>